<proteinExistence type="predicted"/>
<dbReference type="EMBL" id="KV418430">
    <property type="protein sequence ID" value="KZP02611.1"/>
    <property type="molecule type" value="Genomic_DNA"/>
</dbReference>
<keyword evidence="2" id="KW-1185">Reference proteome</keyword>
<gene>
    <name evidence="1" type="ORF">FIBSPDRAFT_969802</name>
</gene>
<evidence type="ECO:0000313" key="2">
    <source>
        <dbReference type="Proteomes" id="UP000076532"/>
    </source>
</evidence>
<organism evidence="1 2">
    <name type="scientific">Athelia psychrophila</name>
    <dbReference type="NCBI Taxonomy" id="1759441"/>
    <lineage>
        <taxon>Eukaryota</taxon>
        <taxon>Fungi</taxon>
        <taxon>Dikarya</taxon>
        <taxon>Basidiomycota</taxon>
        <taxon>Agaricomycotina</taxon>
        <taxon>Agaricomycetes</taxon>
        <taxon>Agaricomycetidae</taxon>
        <taxon>Atheliales</taxon>
        <taxon>Atheliaceae</taxon>
        <taxon>Athelia</taxon>
    </lineage>
</organism>
<reference evidence="1 2" key="1">
    <citation type="journal article" date="2016" name="Mol. Biol. Evol.">
        <title>Comparative Genomics of Early-Diverging Mushroom-Forming Fungi Provides Insights into the Origins of Lignocellulose Decay Capabilities.</title>
        <authorList>
            <person name="Nagy L.G."/>
            <person name="Riley R."/>
            <person name="Tritt A."/>
            <person name="Adam C."/>
            <person name="Daum C."/>
            <person name="Floudas D."/>
            <person name="Sun H."/>
            <person name="Yadav J.S."/>
            <person name="Pangilinan J."/>
            <person name="Larsson K.H."/>
            <person name="Matsuura K."/>
            <person name="Barry K."/>
            <person name="Labutti K."/>
            <person name="Kuo R."/>
            <person name="Ohm R.A."/>
            <person name="Bhattacharya S.S."/>
            <person name="Shirouzu T."/>
            <person name="Yoshinaga Y."/>
            <person name="Martin F.M."/>
            <person name="Grigoriev I.V."/>
            <person name="Hibbett D.S."/>
        </authorList>
    </citation>
    <scope>NUCLEOTIDE SEQUENCE [LARGE SCALE GENOMIC DNA]</scope>
    <source>
        <strain evidence="1 2">CBS 109695</strain>
    </source>
</reference>
<accession>A0A167T6F8</accession>
<dbReference type="AlphaFoldDB" id="A0A167T6F8"/>
<dbReference type="Proteomes" id="UP000076532">
    <property type="component" value="Unassembled WGS sequence"/>
</dbReference>
<protein>
    <submittedName>
        <fullName evidence="1">Uncharacterized protein</fullName>
    </submittedName>
</protein>
<evidence type="ECO:0000313" key="1">
    <source>
        <dbReference type="EMBL" id="KZP02611.1"/>
    </source>
</evidence>
<sequence length="53" mass="5991">MSSRKHGIYAIFAPKAPPFDLKMMYGRPHNRDGDSGTVVHFDLRPLLLVPRAI</sequence>
<name>A0A167T6F8_9AGAM</name>